<comment type="caution">
    <text evidence="1">The sequence shown here is derived from an EMBL/GenBank/DDBJ whole genome shotgun (WGS) entry which is preliminary data.</text>
</comment>
<evidence type="ECO:0008006" key="3">
    <source>
        <dbReference type="Google" id="ProtNLM"/>
    </source>
</evidence>
<accession>A0A8J3Q5T9</accession>
<keyword evidence="2" id="KW-1185">Reference proteome</keyword>
<dbReference type="Proteomes" id="UP000612899">
    <property type="component" value="Unassembled WGS sequence"/>
</dbReference>
<proteinExistence type="predicted"/>
<dbReference type="SUPFAM" id="SSF52540">
    <property type="entry name" value="P-loop containing nucleoside triphosphate hydrolases"/>
    <property type="match status" value="1"/>
</dbReference>
<dbReference type="AlphaFoldDB" id="A0A8J3Q5T9"/>
<gene>
    <name evidence="1" type="ORF">Rhe02_17920</name>
</gene>
<organism evidence="1 2">
    <name type="scientific">Rhizocola hellebori</name>
    <dbReference type="NCBI Taxonomy" id="1392758"/>
    <lineage>
        <taxon>Bacteria</taxon>
        <taxon>Bacillati</taxon>
        <taxon>Actinomycetota</taxon>
        <taxon>Actinomycetes</taxon>
        <taxon>Micromonosporales</taxon>
        <taxon>Micromonosporaceae</taxon>
        <taxon>Rhizocola</taxon>
    </lineage>
</organism>
<dbReference type="Gene3D" id="3.40.50.300">
    <property type="entry name" value="P-loop containing nucleotide triphosphate hydrolases"/>
    <property type="match status" value="2"/>
</dbReference>
<evidence type="ECO:0000313" key="2">
    <source>
        <dbReference type="Proteomes" id="UP000612899"/>
    </source>
</evidence>
<evidence type="ECO:0000313" key="1">
    <source>
        <dbReference type="EMBL" id="GIH03725.1"/>
    </source>
</evidence>
<dbReference type="InterPro" id="IPR027417">
    <property type="entry name" value="P-loop_NTPase"/>
</dbReference>
<name>A0A8J3Q5T9_9ACTN</name>
<dbReference type="RefSeq" id="WP_239123584.1">
    <property type="nucleotide sequence ID" value="NZ_BONY01000009.1"/>
</dbReference>
<dbReference type="EMBL" id="BONY01000009">
    <property type="protein sequence ID" value="GIH03725.1"/>
    <property type="molecule type" value="Genomic_DNA"/>
</dbReference>
<sequence length="162" mass="17799">MSRVLVTGMSGAGKSTVLDELRGRGFHAIDTDYDGWVLADGTWDEPRMQRLLSGHQDVVVSGTVENQVRFYDRFDHVVLLSAPLGVLLRRVTERTNNPYGKTSADRDQIAGYVQTVEPLLRRGATVELDGRLPVTELADAIQRLIYAKRDGAVGDSKSADVA</sequence>
<protein>
    <recommendedName>
        <fullName evidence="3">ATP-binding protein</fullName>
    </recommendedName>
</protein>
<reference evidence="1" key="1">
    <citation type="submission" date="2021-01" db="EMBL/GenBank/DDBJ databases">
        <title>Whole genome shotgun sequence of Rhizocola hellebori NBRC 109834.</title>
        <authorList>
            <person name="Komaki H."/>
            <person name="Tamura T."/>
        </authorList>
    </citation>
    <scope>NUCLEOTIDE SEQUENCE</scope>
    <source>
        <strain evidence="1">NBRC 109834</strain>
    </source>
</reference>
<dbReference type="Pfam" id="PF13238">
    <property type="entry name" value="AAA_18"/>
    <property type="match status" value="1"/>
</dbReference>